<evidence type="ECO:0000313" key="2">
    <source>
        <dbReference type="Proteomes" id="UP001595712"/>
    </source>
</evidence>
<name>A0ABV7Q7G6_9ACTN</name>
<gene>
    <name evidence="1" type="ORF">ACFO8M_23945</name>
</gene>
<comment type="caution">
    <text evidence="1">The sequence shown here is derived from an EMBL/GenBank/DDBJ whole genome shotgun (WGS) entry which is preliminary data.</text>
</comment>
<keyword evidence="2" id="KW-1185">Reference proteome</keyword>
<proteinExistence type="predicted"/>
<dbReference type="EMBL" id="JBHRWO010000021">
    <property type="protein sequence ID" value="MFC3495548.1"/>
    <property type="molecule type" value="Genomic_DNA"/>
</dbReference>
<evidence type="ECO:0000313" key="1">
    <source>
        <dbReference type="EMBL" id="MFC3495548.1"/>
    </source>
</evidence>
<dbReference type="RefSeq" id="WP_387980230.1">
    <property type="nucleotide sequence ID" value="NZ_JBHRWO010000021.1"/>
</dbReference>
<reference evidence="2" key="1">
    <citation type="journal article" date="2019" name="Int. J. Syst. Evol. Microbiol.">
        <title>The Global Catalogue of Microorganisms (GCM) 10K type strain sequencing project: providing services to taxonomists for standard genome sequencing and annotation.</title>
        <authorList>
            <consortium name="The Broad Institute Genomics Platform"/>
            <consortium name="The Broad Institute Genome Sequencing Center for Infectious Disease"/>
            <person name="Wu L."/>
            <person name="Ma J."/>
        </authorList>
    </citation>
    <scope>NUCLEOTIDE SEQUENCE [LARGE SCALE GENOMIC DNA]</scope>
    <source>
        <strain evidence="2">CGMCC 4.7396</strain>
    </source>
</reference>
<accession>A0ABV7Q7G6</accession>
<organism evidence="1 2">
    <name type="scientific">Glycomyces rhizosphaerae</name>
    <dbReference type="NCBI Taxonomy" id="2054422"/>
    <lineage>
        <taxon>Bacteria</taxon>
        <taxon>Bacillati</taxon>
        <taxon>Actinomycetota</taxon>
        <taxon>Actinomycetes</taxon>
        <taxon>Glycomycetales</taxon>
        <taxon>Glycomycetaceae</taxon>
        <taxon>Glycomyces</taxon>
    </lineage>
</organism>
<sequence length="199" mass="22041">MVIAFNTNGFEPISVGGIDGWQDPNTGDRIAVTVTEGIPFPGEWLHDPYALRRGFAGFWSKDACLIEVELVSLGGVTAVRQLVKVPLKDRPSGLRFLSVFTLAKAPVYAQLMYTATEHGITGIRESMLMSELGHEGFFMPHPFDPQLQTGLPFHRGDDPAFDARFPDHPLSRARAWTWNVGRYATVDPAFAALPDNWNV</sequence>
<dbReference type="Proteomes" id="UP001595712">
    <property type="component" value="Unassembled WGS sequence"/>
</dbReference>
<protein>
    <submittedName>
        <fullName evidence="1">Uncharacterized protein</fullName>
    </submittedName>
</protein>